<keyword evidence="2" id="KW-0732">Signal</keyword>
<evidence type="ECO:0000256" key="2">
    <source>
        <dbReference type="SAM" id="SignalP"/>
    </source>
</evidence>
<dbReference type="EMBL" id="BAABBV010000002">
    <property type="protein sequence ID" value="GAA4166133.1"/>
    <property type="molecule type" value="Genomic_DNA"/>
</dbReference>
<keyword evidence="1" id="KW-0472">Membrane</keyword>
<keyword evidence="4" id="KW-1185">Reference proteome</keyword>
<dbReference type="Proteomes" id="UP001415169">
    <property type="component" value="Unassembled WGS sequence"/>
</dbReference>
<reference evidence="3" key="2">
    <citation type="submission" date="2023-12" db="EMBL/GenBank/DDBJ databases">
        <authorList>
            <person name="Sun Q."/>
            <person name="Inoue M."/>
        </authorList>
    </citation>
    <scope>NUCLEOTIDE SEQUENCE</scope>
    <source>
        <strain evidence="3">JCM 17590</strain>
    </source>
</reference>
<reference evidence="3" key="1">
    <citation type="journal article" date="2014" name="Int. J. Syst. Evol. Microbiol.">
        <title>Complete genome of a new Firmicutes species belonging to the dominant human colonic microbiota ('Ruminococcus bicirculans') reveals two chromosomes and a selective capacity to utilize plant glucans.</title>
        <authorList>
            <consortium name="NISC Comparative Sequencing Program"/>
            <person name="Wegmann U."/>
            <person name="Louis P."/>
            <person name="Goesmann A."/>
            <person name="Henrissat B."/>
            <person name="Duncan S.H."/>
            <person name="Flint H.J."/>
        </authorList>
    </citation>
    <scope>NUCLEOTIDE SEQUENCE</scope>
    <source>
        <strain evidence="3">JCM 17590</strain>
    </source>
</reference>
<evidence type="ECO:0000313" key="3">
    <source>
        <dbReference type="EMBL" id="GAA4166133.1"/>
    </source>
</evidence>
<name>A0ABP7ZNN1_9MICO</name>
<proteinExistence type="predicted"/>
<evidence type="ECO:0000256" key="1">
    <source>
        <dbReference type="SAM" id="Phobius"/>
    </source>
</evidence>
<feature type="transmembrane region" description="Helical" evidence="1">
    <location>
        <begin position="160"/>
        <end position="178"/>
    </location>
</feature>
<organism evidence="3 4">
    <name type="scientific">Gryllotalpicola daejeonensis</name>
    <dbReference type="NCBI Taxonomy" id="993087"/>
    <lineage>
        <taxon>Bacteria</taxon>
        <taxon>Bacillati</taxon>
        <taxon>Actinomycetota</taxon>
        <taxon>Actinomycetes</taxon>
        <taxon>Micrococcales</taxon>
        <taxon>Microbacteriaceae</taxon>
        <taxon>Gryllotalpicola</taxon>
    </lineage>
</organism>
<accession>A0ABP7ZNN1</accession>
<feature type="signal peptide" evidence="2">
    <location>
        <begin position="1"/>
        <end position="27"/>
    </location>
</feature>
<feature type="chain" id="PRO_5045708274" evidence="2">
    <location>
        <begin position="28"/>
        <end position="186"/>
    </location>
</feature>
<keyword evidence="1" id="KW-0812">Transmembrane</keyword>
<comment type="caution">
    <text evidence="3">The sequence shown here is derived from an EMBL/GenBank/DDBJ whole genome shotgun (WGS) entry which is preliminary data.</text>
</comment>
<sequence>MSFLAKVLAGAAAATLLAIAAPLSASATPAYTPHRPDSWARTIVPQTSVRHTIPNETFDPCAALQVSVTSESPSPTLATFAASQLTGALTSDCHGGGAVVKLDFGADTHGVYDVTVSQPGTDRVSYGVVTVIPAKSAAAVAADPADPSSLARTGTTIDMGVLWGAGAAIAAGIVLWVLSRVRRRTR</sequence>
<gene>
    <name evidence="3" type="ORF">GCM10022286_30270</name>
</gene>
<evidence type="ECO:0000313" key="4">
    <source>
        <dbReference type="Proteomes" id="UP001415169"/>
    </source>
</evidence>
<keyword evidence="1" id="KW-1133">Transmembrane helix</keyword>
<dbReference type="RefSeq" id="WP_344792727.1">
    <property type="nucleotide sequence ID" value="NZ_BAABBV010000002.1"/>
</dbReference>
<protein>
    <submittedName>
        <fullName evidence="3">Uncharacterized protein</fullName>
    </submittedName>
</protein>